<dbReference type="Gene3D" id="3.40.1080.20">
    <property type="entry name" value="Acetyl-CoA hydrolase/transferase C-terminal domain"/>
    <property type="match status" value="1"/>
</dbReference>
<feature type="binding site" evidence="3">
    <location>
        <position position="383"/>
    </location>
    <ligand>
        <name>CoA</name>
        <dbReference type="ChEBI" id="CHEBI:57287"/>
    </ligand>
</feature>
<dbReference type="InterPro" id="IPR038460">
    <property type="entry name" value="AcetylCoA_hyd_C_sf"/>
</dbReference>
<reference evidence="6" key="2">
    <citation type="journal article" date="2023" name="Biology">
        <title>Prokaryotic Life Associated with Coal-Fire Gas Vents Revealed by Metagenomics.</title>
        <authorList>
            <person name="Kadnikov V.V."/>
            <person name="Mardanov A.V."/>
            <person name="Beletsky A.V."/>
            <person name="Karnachuk O.V."/>
            <person name="Ravin N.V."/>
        </authorList>
    </citation>
    <scope>NUCLEOTIDE SEQUENCE</scope>
    <source>
        <strain evidence="6">Bu02</strain>
    </source>
</reference>
<sequence>MSSAVSERVRCKSLLSRIMSASDACRFINDRDVVAASGFTPAGYPKAVPLALCERLKETGETLSITLITGASVGEELDGALSRAGVLFKRIPYQTNTSCRVGINEGRILYVDDHLSQVAGHCRRGFYGRPDVAVIEAVMITEDGKIIPSTSVGNSPTFLREARAVIIEINTSQPLDLYGMHDIYVPKDPPHTEPIPIRSPGDRIGTIFIDCDPEKIVAIVVTDMPDKPRELTPGNEQTTRIASEVVDFLEHEVRIGRLPKNLLPLQSGVGNIANSVLKGLLESRFENMTFYSEVIQDSVLDLLDAGKIEAASATSLSLSPTRLEVFYKRLNEYRDKIILRPQEISNHPEVIRRLGVIAMNTAIEMDIYGNVNSSHTFGTHMMNGIGGSGDFSRNAYLTIFMAPSTAKGGAISTVVPMVSHVDHTEHEVHVLVTEQGLADLRGLAPRERAKVIIEKCAHPDYRPALRDYFRRAESRGGHTPHILEEVFSWHSRFGQT</sequence>
<dbReference type="SUPFAM" id="SSF100950">
    <property type="entry name" value="NagB/RpiA/CoA transferase-like"/>
    <property type="match status" value="2"/>
</dbReference>
<dbReference type="AlphaFoldDB" id="A0AAT9LFA9"/>
<accession>A0AAT9LFA9</accession>
<protein>
    <submittedName>
        <fullName evidence="6">Acetyl-CoA hydrolase/transferase family protein</fullName>
    </submittedName>
</protein>
<keyword evidence="6" id="KW-0378">Hydrolase</keyword>
<dbReference type="GO" id="GO:0006083">
    <property type="term" value="P:acetate metabolic process"/>
    <property type="evidence" value="ECO:0007669"/>
    <property type="project" value="InterPro"/>
</dbReference>
<dbReference type="PANTHER" id="PTHR43609">
    <property type="entry name" value="ACETYL-COA HYDROLASE"/>
    <property type="match status" value="1"/>
</dbReference>
<dbReference type="InterPro" id="IPR003702">
    <property type="entry name" value="ActCoA_hydro_N"/>
</dbReference>
<dbReference type="GO" id="GO:0008775">
    <property type="term" value="F:acetate CoA-transferase activity"/>
    <property type="evidence" value="ECO:0007669"/>
    <property type="project" value="InterPro"/>
</dbReference>
<dbReference type="Gene3D" id="3.30.750.70">
    <property type="entry name" value="4-hydroxybutyrate coenzyme like domains"/>
    <property type="match status" value="1"/>
</dbReference>
<evidence type="ECO:0000259" key="4">
    <source>
        <dbReference type="Pfam" id="PF02550"/>
    </source>
</evidence>
<dbReference type="Pfam" id="PF02550">
    <property type="entry name" value="AcetylCoA_hydro"/>
    <property type="match status" value="1"/>
</dbReference>
<organism evidence="6">
    <name type="scientific">Candidatus Fermentithermobacillus carboniphilus</name>
    <dbReference type="NCBI Taxonomy" id="3085328"/>
    <lineage>
        <taxon>Bacteria</taxon>
        <taxon>Bacillati</taxon>
        <taxon>Bacillota</taxon>
        <taxon>Candidatus Fermentithermobacillia</taxon>
        <taxon>Candidatus Fermentithermobacillales</taxon>
        <taxon>Candidatus Fermentithermobacillaceae</taxon>
        <taxon>Candidatus Fermentithermobacillus</taxon>
    </lineage>
</organism>
<dbReference type="GO" id="GO:0003986">
    <property type="term" value="F:acetyl-CoA hydrolase activity"/>
    <property type="evidence" value="ECO:0007669"/>
    <property type="project" value="TreeGrafter"/>
</dbReference>
<name>A0AAT9LFA9_9FIRM</name>
<dbReference type="InterPro" id="IPR026888">
    <property type="entry name" value="AcetylCoA_hyd_C"/>
</dbReference>
<evidence type="ECO:0000256" key="3">
    <source>
        <dbReference type="PIRSR" id="PIRSR617821-2"/>
    </source>
</evidence>
<feature type="active site" description="5-glutamyl coenzyme A thioester intermediate" evidence="2">
    <location>
        <position position="293"/>
    </location>
</feature>
<dbReference type="PANTHER" id="PTHR43609:SF1">
    <property type="entry name" value="ACETYL-COA HYDROLASE"/>
    <property type="match status" value="1"/>
</dbReference>
<evidence type="ECO:0000313" key="6">
    <source>
        <dbReference type="EMBL" id="QUL99272.1"/>
    </source>
</evidence>
<comment type="similarity">
    <text evidence="1">Belongs to the acetyl-CoA hydrolase/transferase family.</text>
</comment>
<dbReference type="EMBL" id="CP062796">
    <property type="protein sequence ID" value="QUL99272.1"/>
    <property type="molecule type" value="Genomic_DNA"/>
</dbReference>
<evidence type="ECO:0000259" key="5">
    <source>
        <dbReference type="Pfam" id="PF13336"/>
    </source>
</evidence>
<evidence type="ECO:0000256" key="1">
    <source>
        <dbReference type="ARBA" id="ARBA00009632"/>
    </source>
</evidence>
<feature type="binding site" evidence="3">
    <location>
        <position position="407"/>
    </location>
    <ligand>
        <name>CoA</name>
        <dbReference type="ChEBI" id="CHEBI:57287"/>
    </ligand>
</feature>
<gene>
    <name evidence="6" type="ORF">IMF26_04235</name>
</gene>
<dbReference type="Gene3D" id="3.40.1080.10">
    <property type="entry name" value="Glutaconate Coenzyme A-transferase"/>
    <property type="match status" value="1"/>
</dbReference>
<feature type="domain" description="Acetyl-CoA hydrolase/transferase C-terminal" evidence="5">
    <location>
        <begin position="326"/>
        <end position="468"/>
    </location>
</feature>
<dbReference type="InterPro" id="IPR017821">
    <property type="entry name" value="Succinate_CoA_transferase"/>
</dbReference>
<dbReference type="NCBIfam" id="TIGR03458">
    <property type="entry name" value="YgfH_subfam"/>
    <property type="match status" value="1"/>
</dbReference>
<proteinExistence type="inferred from homology"/>
<dbReference type="InterPro" id="IPR046433">
    <property type="entry name" value="ActCoA_hydro"/>
</dbReference>
<feature type="domain" description="Acetyl-CoA hydrolase/transferase N-terminal" evidence="4">
    <location>
        <begin position="17"/>
        <end position="220"/>
    </location>
</feature>
<dbReference type="KEGG" id="fcz:IMF26_04235"/>
<dbReference type="FunFam" id="3.40.1080.20:FF:000001">
    <property type="entry name" value="Acetyl-CoA hydrolase Ach1"/>
    <property type="match status" value="1"/>
</dbReference>
<feature type="binding site" evidence="3">
    <location>
        <position position="363"/>
    </location>
    <ligand>
        <name>CoA</name>
        <dbReference type="ChEBI" id="CHEBI:57287"/>
    </ligand>
</feature>
<reference evidence="6" key="1">
    <citation type="submission" date="2020-10" db="EMBL/GenBank/DDBJ databases">
        <authorList>
            <person name="Kadnikov V."/>
            <person name="Beletsky A.V."/>
            <person name="Mardanov A.V."/>
            <person name="Karnachuk O.V."/>
            <person name="Ravin N.V."/>
        </authorList>
    </citation>
    <scope>NUCLEOTIDE SEQUENCE</scope>
    <source>
        <strain evidence="6">Bu02</strain>
    </source>
</reference>
<dbReference type="GO" id="GO:0006084">
    <property type="term" value="P:acetyl-CoA metabolic process"/>
    <property type="evidence" value="ECO:0007669"/>
    <property type="project" value="InterPro"/>
</dbReference>
<feature type="binding site" evidence="3">
    <location>
        <position position="387"/>
    </location>
    <ligand>
        <name>CoA</name>
        <dbReference type="ChEBI" id="CHEBI:57287"/>
    </ligand>
</feature>
<dbReference type="InterPro" id="IPR037171">
    <property type="entry name" value="NagB/RpiA_transferase-like"/>
</dbReference>
<dbReference type="Pfam" id="PF13336">
    <property type="entry name" value="AcetylCoA_hyd_C"/>
    <property type="match status" value="1"/>
</dbReference>
<evidence type="ECO:0000256" key="2">
    <source>
        <dbReference type="PIRSR" id="PIRSR617821-1"/>
    </source>
</evidence>